<keyword evidence="2" id="KW-1003">Cell membrane</keyword>
<feature type="transmembrane region" description="Helical" evidence="6">
    <location>
        <begin position="79"/>
        <end position="98"/>
    </location>
</feature>
<dbReference type="PANTHER" id="PTHR30572:SF18">
    <property type="entry name" value="ABC-TYPE MACROLIDE FAMILY EXPORT SYSTEM PERMEASE COMPONENT 2"/>
    <property type="match status" value="1"/>
</dbReference>
<keyword evidence="3 6" id="KW-0812">Transmembrane</keyword>
<dbReference type="EMBL" id="BARW01034795">
    <property type="protein sequence ID" value="GAJ10194.1"/>
    <property type="molecule type" value="Genomic_DNA"/>
</dbReference>
<evidence type="ECO:0000256" key="4">
    <source>
        <dbReference type="ARBA" id="ARBA00022989"/>
    </source>
</evidence>
<feature type="non-terminal residue" evidence="8">
    <location>
        <position position="1"/>
    </location>
</feature>
<evidence type="ECO:0000256" key="5">
    <source>
        <dbReference type="ARBA" id="ARBA00023136"/>
    </source>
</evidence>
<evidence type="ECO:0000313" key="8">
    <source>
        <dbReference type="EMBL" id="GAJ10194.1"/>
    </source>
</evidence>
<dbReference type="GO" id="GO:0005886">
    <property type="term" value="C:plasma membrane"/>
    <property type="evidence" value="ECO:0007669"/>
    <property type="project" value="UniProtKB-SubCell"/>
</dbReference>
<feature type="domain" description="ABC3 transporter permease C-terminal" evidence="7">
    <location>
        <begin position="30"/>
        <end position="143"/>
    </location>
</feature>
<dbReference type="Pfam" id="PF02687">
    <property type="entry name" value="FtsX"/>
    <property type="match status" value="1"/>
</dbReference>
<keyword evidence="4 6" id="KW-1133">Transmembrane helix</keyword>
<dbReference type="AlphaFoldDB" id="X1TY45"/>
<evidence type="ECO:0000256" key="3">
    <source>
        <dbReference type="ARBA" id="ARBA00022692"/>
    </source>
</evidence>
<sequence length="150" mass="16614">PEVPLESFFLDADFNRQYREEERLGRVAGTFTVMGLCVACLGLLGLASFTAAQRTKEIGIRKVLGASVPGILLLLSRHYLKSILVANIIAWPLAWWAMDLWLNRFVTQMSIHIWPFLLAGAGTLLIALITVSVQSVRAAIANPSDSLRYE</sequence>
<dbReference type="InterPro" id="IPR003838">
    <property type="entry name" value="ABC3_permease_C"/>
</dbReference>
<dbReference type="GO" id="GO:0022857">
    <property type="term" value="F:transmembrane transporter activity"/>
    <property type="evidence" value="ECO:0007669"/>
    <property type="project" value="TreeGrafter"/>
</dbReference>
<feature type="transmembrane region" description="Helical" evidence="6">
    <location>
        <begin position="27"/>
        <end position="52"/>
    </location>
</feature>
<name>X1TY45_9ZZZZ</name>
<evidence type="ECO:0000256" key="1">
    <source>
        <dbReference type="ARBA" id="ARBA00004651"/>
    </source>
</evidence>
<evidence type="ECO:0000259" key="7">
    <source>
        <dbReference type="Pfam" id="PF02687"/>
    </source>
</evidence>
<proteinExistence type="predicted"/>
<organism evidence="8">
    <name type="scientific">marine sediment metagenome</name>
    <dbReference type="NCBI Taxonomy" id="412755"/>
    <lineage>
        <taxon>unclassified sequences</taxon>
        <taxon>metagenomes</taxon>
        <taxon>ecological metagenomes</taxon>
    </lineage>
</organism>
<evidence type="ECO:0000256" key="2">
    <source>
        <dbReference type="ARBA" id="ARBA00022475"/>
    </source>
</evidence>
<evidence type="ECO:0000256" key="6">
    <source>
        <dbReference type="SAM" id="Phobius"/>
    </source>
</evidence>
<reference evidence="8" key="1">
    <citation type="journal article" date="2014" name="Front. Microbiol.">
        <title>High frequency of phylogenetically diverse reductive dehalogenase-homologous genes in deep subseafloor sedimentary metagenomes.</title>
        <authorList>
            <person name="Kawai M."/>
            <person name="Futagami T."/>
            <person name="Toyoda A."/>
            <person name="Takaki Y."/>
            <person name="Nishi S."/>
            <person name="Hori S."/>
            <person name="Arai W."/>
            <person name="Tsubouchi T."/>
            <person name="Morono Y."/>
            <person name="Uchiyama I."/>
            <person name="Ito T."/>
            <person name="Fujiyama A."/>
            <person name="Inagaki F."/>
            <person name="Takami H."/>
        </authorList>
    </citation>
    <scope>NUCLEOTIDE SEQUENCE</scope>
    <source>
        <strain evidence="8">Expedition CK06-06</strain>
    </source>
</reference>
<keyword evidence="5 6" id="KW-0472">Membrane</keyword>
<dbReference type="PANTHER" id="PTHR30572">
    <property type="entry name" value="MEMBRANE COMPONENT OF TRANSPORTER-RELATED"/>
    <property type="match status" value="1"/>
</dbReference>
<gene>
    <name evidence="8" type="ORF">S12H4_54434</name>
</gene>
<feature type="transmembrane region" description="Helical" evidence="6">
    <location>
        <begin position="113"/>
        <end position="133"/>
    </location>
</feature>
<dbReference type="InterPro" id="IPR050250">
    <property type="entry name" value="Macrolide_Exporter_MacB"/>
</dbReference>
<accession>X1TY45</accession>
<comment type="subcellular location">
    <subcellularLocation>
        <location evidence="1">Cell membrane</location>
        <topology evidence="1">Multi-pass membrane protein</topology>
    </subcellularLocation>
</comment>
<protein>
    <recommendedName>
        <fullName evidence="7">ABC3 transporter permease C-terminal domain-containing protein</fullName>
    </recommendedName>
</protein>
<comment type="caution">
    <text evidence="8">The sequence shown here is derived from an EMBL/GenBank/DDBJ whole genome shotgun (WGS) entry which is preliminary data.</text>
</comment>